<organism evidence="1">
    <name type="scientific">Rhizophora mucronata</name>
    <name type="common">Asiatic mangrove</name>
    <dbReference type="NCBI Taxonomy" id="61149"/>
    <lineage>
        <taxon>Eukaryota</taxon>
        <taxon>Viridiplantae</taxon>
        <taxon>Streptophyta</taxon>
        <taxon>Embryophyta</taxon>
        <taxon>Tracheophyta</taxon>
        <taxon>Spermatophyta</taxon>
        <taxon>Magnoliopsida</taxon>
        <taxon>eudicotyledons</taxon>
        <taxon>Gunneridae</taxon>
        <taxon>Pentapetalae</taxon>
        <taxon>rosids</taxon>
        <taxon>fabids</taxon>
        <taxon>Malpighiales</taxon>
        <taxon>Rhizophoraceae</taxon>
        <taxon>Rhizophora</taxon>
    </lineage>
</organism>
<sequence length="81" mass="8585">MHSASSVASEQGISSQGLGHENQVAGHAVALQAGNQFAVQPQIHSQFQHYQSVPNISSYLTNVVPSNTQMLDSTSSVVHQV</sequence>
<proteinExistence type="predicted"/>
<reference evidence="1" key="1">
    <citation type="submission" date="2018-02" db="EMBL/GenBank/DDBJ databases">
        <title>Rhizophora mucronata_Transcriptome.</title>
        <authorList>
            <person name="Meera S.P."/>
            <person name="Sreeshan A."/>
            <person name="Augustine A."/>
        </authorList>
    </citation>
    <scope>NUCLEOTIDE SEQUENCE</scope>
    <source>
        <tissue evidence="1">Leaf</tissue>
    </source>
</reference>
<protein>
    <submittedName>
        <fullName evidence="1">Uncharacterized protein</fullName>
    </submittedName>
</protein>
<dbReference type="EMBL" id="GGEC01074570">
    <property type="protein sequence ID" value="MBX55054.1"/>
    <property type="molecule type" value="Transcribed_RNA"/>
</dbReference>
<name>A0A2P2PJY4_RHIMU</name>
<dbReference type="AlphaFoldDB" id="A0A2P2PJY4"/>
<evidence type="ECO:0000313" key="1">
    <source>
        <dbReference type="EMBL" id="MBX55054.1"/>
    </source>
</evidence>
<accession>A0A2P2PJY4</accession>